<dbReference type="Proteomes" id="UP001222770">
    <property type="component" value="Unassembled WGS sequence"/>
</dbReference>
<protein>
    <submittedName>
        <fullName evidence="1">Uncharacterized protein</fullName>
    </submittedName>
</protein>
<comment type="caution">
    <text evidence="1">The sequence shown here is derived from an EMBL/GenBank/DDBJ whole genome shotgun (WGS) entry which is preliminary data.</text>
</comment>
<evidence type="ECO:0000313" key="1">
    <source>
        <dbReference type="EMBL" id="MDF8335459.1"/>
    </source>
</evidence>
<evidence type="ECO:0000313" key="2">
    <source>
        <dbReference type="Proteomes" id="UP001222770"/>
    </source>
</evidence>
<dbReference type="RefSeq" id="WP_277280422.1">
    <property type="nucleotide sequence ID" value="NZ_JAROCY010000028.1"/>
</dbReference>
<gene>
    <name evidence="1" type="ORF">POM99_19815</name>
</gene>
<sequence length="106" mass="10846">MMTLSILLGSLVAPETAHAQDRPAGHLVEFLVSDVHADADDDGSRKQQSGAPCHAVVHHHCNMAISPDAEGAALIPLSRTVLVGPFSVAPMASLALAPPTEPPAAA</sequence>
<dbReference type="EMBL" id="JAROCY010000028">
    <property type="protein sequence ID" value="MDF8335459.1"/>
    <property type="molecule type" value="Genomic_DNA"/>
</dbReference>
<reference evidence="1 2" key="1">
    <citation type="submission" date="2023-03" db="EMBL/GenBank/DDBJ databases">
        <title>Novosphingobium cyanobacteriorum sp. nov., isolated from a eutrophic reservoir during the Microcystis bloom period.</title>
        <authorList>
            <person name="Kang M."/>
            <person name="Le V."/>
            <person name="Ko S.-R."/>
            <person name="Lee S.-A."/>
            <person name="Ahn C.-Y."/>
        </authorList>
    </citation>
    <scope>NUCLEOTIDE SEQUENCE [LARGE SCALE GENOMIC DNA]</scope>
    <source>
        <strain evidence="1 2">HBC54</strain>
    </source>
</reference>
<organism evidence="1 2">
    <name type="scientific">Novosphingobium cyanobacteriorum</name>
    <dbReference type="NCBI Taxonomy" id="3024215"/>
    <lineage>
        <taxon>Bacteria</taxon>
        <taxon>Pseudomonadati</taxon>
        <taxon>Pseudomonadota</taxon>
        <taxon>Alphaproteobacteria</taxon>
        <taxon>Sphingomonadales</taxon>
        <taxon>Sphingomonadaceae</taxon>
        <taxon>Novosphingobium</taxon>
    </lineage>
</organism>
<accession>A0ABT6CNH3</accession>
<proteinExistence type="predicted"/>
<name>A0ABT6CNH3_9SPHN</name>
<keyword evidence="2" id="KW-1185">Reference proteome</keyword>